<dbReference type="AlphaFoldDB" id="A0A0X1T0F7"/>
<name>A0A0X1T0F7_PSEAA</name>
<organism evidence="4 5">
    <name type="scientific">Pseudomonas agarici</name>
    <dbReference type="NCBI Taxonomy" id="46677"/>
    <lineage>
        <taxon>Bacteria</taxon>
        <taxon>Pseudomonadati</taxon>
        <taxon>Pseudomonadota</taxon>
        <taxon>Gammaproteobacteria</taxon>
        <taxon>Pseudomonadales</taxon>
        <taxon>Pseudomonadaceae</taxon>
        <taxon>Pseudomonas</taxon>
    </lineage>
</organism>
<evidence type="ECO:0000256" key="1">
    <source>
        <dbReference type="ARBA" id="ARBA00023002"/>
    </source>
</evidence>
<feature type="domain" description="Gfo/Idh/MocA-like oxidoreductase N-terminal" evidence="2">
    <location>
        <begin position="5"/>
        <end position="120"/>
    </location>
</feature>
<dbReference type="OrthoDB" id="9801953at2"/>
<reference evidence="4 5" key="1">
    <citation type="submission" date="2016-01" db="EMBL/GenBank/DDBJ databases">
        <authorList>
            <person name="McClelland M."/>
            <person name="Jain A."/>
            <person name="Saraogi P."/>
            <person name="Mendelson R."/>
            <person name="Westerman R."/>
            <person name="SanMiguel P."/>
            <person name="Csonka L."/>
        </authorList>
    </citation>
    <scope>NUCLEOTIDE SEQUENCE [LARGE SCALE GENOMIC DNA]</scope>
    <source>
        <strain evidence="4 5">NCPPB 2472</strain>
    </source>
</reference>
<evidence type="ECO:0000259" key="2">
    <source>
        <dbReference type="Pfam" id="PF01408"/>
    </source>
</evidence>
<dbReference type="Pfam" id="PF01408">
    <property type="entry name" value="GFO_IDH_MocA"/>
    <property type="match status" value="1"/>
</dbReference>
<dbReference type="RefSeq" id="WP_017129940.1">
    <property type="nucleotide sequence ID" value="NZ_CP014135.1"/>
</dbReference>
<dbReference type="KEGG" id="pagb:AWM79_09710"/>
<proteinExistence type="predicted"/>
<dbReference type="PANTHER" id="PTHR43818:SF11">
    <property type="entry name" value="BCDNA.GH03377"/>
    <property type="match status" value="1"/>
</dbReference>
<dbReference type="InterPro" id="IPR050463">
    <property type="entry name" value="Gfo/Idh/MocA_oxidrdct_glycsds"/>
</dbReference>
<evidence type="ECO:0000313" key="4">
    <source>
        <dbReference type="EMBL" id="AMB85557.1"/>
    </source>
</evidence>
<dbReference type="Gene3D" id="3.40.50.720">
    <property type="entry name" value="NAD(P)-binding Rossmann-like Domain"/>
    <property type="match status" value="1"/>
</dbReference>
<dbReference type="SUPFAM" id="SSF51735">
    <property type="entry name" value="NAD(P)-binding Rossmann-fold domains"/>
    <property type="match status" value="1"/>
</dbReference>
<keyword evidence="5" id="KW-1185">Reference proteome</keyword>
<dbReference type="SUPFAM" id="SSF55347">
    <property type="entry name" value="Glyceraldehyde-3-phosphate dehydrogenase-like, C-terminal domain"/>
    <property type="match status" value="1"/>
</dbReference>
<dbReference type="GO" id="GO:0016491">
    <property type="term" value="F:oxidoreductase activity"/>
    <property type="evidence" value="ECO:0007669"/>
    <property type="project" value="UniProtKB-KW"/>
</dbReference>
<dbReference type="Gene3D" id="3.30.360.10">
    <property type="entry name" value="Dihydrodipicolinate Reductase, domain 2"/>
    <property type="match status" value="1"/>
</dbReference>
<evidence type="ECO:0000259" key="3">
    <source>
        <dbReference type="Pfam" id="PF22725"/>
    </source>
</evidence>
<dbReference type="EMBL" id="CP014135">
    <property type="protein sequence ID" value="AMB85557.1"/>
    <property type="molecule type" value="Genomic_DNA"/>
</dbReference>
<protein>
    <submittedName>
        <fullName evidence="4">Oxidoreductase</fullName>
    </submittedName>
</protein>
<dbReference type="GO" id="GO:0000166">
    <property type="term" value="F:nucleotide binding"/>
    <property type="evidence" value="ECO:0007669"/>
    <property type="project" value="InterPro"/>
</dbReference>
<accession>A0A0X1T0F7</accession>
<feature type="domain" description="GFO/IDH/MocA-like oxidoreductase" evidence="3">
    <location>
        <begin position="130"/>
        <end position="277"/>
    </location>
</feature>
<dbReference type="InterPro" id="IPR055170">
    <property type="entry name" value="GFO_IDH_MocA-like_dom"/>
</dbReference>
<dbReference type="STRING" id="46677.AWM79_09710"/>
<dbReference type="Proteomes" id="UP000063229">
    <property type="component" value="Chromosome"/>
</dbReference>
<dbReference type="Pfam" id="PF22725">
    <property type="entry name" value="GFO_IDH_MocA_C3"/>
    <property type="match status" value="1"/>
</dbReference>
<dbReference type="InterPro" id="IPR036291">
    <property type="entry name" value="NAD(P)-bd_dom_sf"/>
</dbReference>
<evidence type="ECO:0000313" key="5">
    <source>
        <dbReference type="Proteomes" id="UP000063229"/>
    </source>
</evidence>
<gene>
    <name evidence="4" type="ORF">AWM79_09710</name>
</gene>
<keyword evidence="1" id="KW-0560">Oxidoreductase</keyword>
<dbReference type="PANTHER" id="PTHR43818">
    <property type="entry name" value="BCDNA.GH03377"/>
    <property type="match status" value="1"/>
</dbReference>
<sequence length="386" mass="41442">MKPRSIAIIGTGMIGAVHWQAARQVGARLRGVLASSPERSRQVAGEWGAECAFESLEAVMADPSVEVVHICSPNAYHLPAAEAALKAGKHVICEKPLATTLADAQVLASLATERGLVATVPFVYRYHPMVREARARVQSGDIGALQLIHGSYLQDWLLDSRHSNWRVDAGKGGASRAFADIGSHWCDLVEWISGERFEAVVASLSTTIKTRPTLASQTFSAVAESPMGSTVAVATEDVAVALLRTTTGILANVTISQVSAGRKNRLWFEIDGARRSLVFNQETPEQLWIGGVDAVELRVKDPSRGASEQRRLATVPAGHGQGYVDCFAAFIGDTYRAIDGESPEGLPTFMDGLRSAAIIDAVLNSVARQGWVSIPAHPKMLREQAQ</sequence>
<dbReference type="InterPro" id="IPR000683">
    <property type="entry name" value="Gfo/Idh/MocA-like_OxRdtase_N"/>
</dbReference>